<evidence type="ECO:0000256" key="2">
    <source>
        <dbReference type="ARBA" id="ARBA00004496"/>
    </source>
</evidence>
<dbReference type="Pfam" id="PF07004">
    <property type="entry name" value="SHIPPO-rpt"/>
    <property type="match status" value="2"/>
</dbReference>
<name>A0A4W3GYR7_CALMI</name>
<reference evidence="6" key="1">
    <citation type="journal article" date="2006" name="Science">
        <title>Ancient noncoding elements conserved in the human genome.</title>
        <authorList>
            <person name="Venkatesh B."/>
            <person name="Kirkness E.F."/>
            <person name="Loh Y.H."/>
            <person name="Halpern A.L."/>
            <person name="Lee A.P."/>
            <person name="Johnson J."/>
            <person name="Dandona N."/>
            <person name="Viswanathan L.D."/>
            <person name="Tay A."/>
            <person name="Venter J.C."/>
            <person name="Strausberg R.L."/>
            <person name="Brenner S."/>
        </authorList>
    </citation>
    <scope>NUCLEOTIDE SEQUENCE [LARGE SCALE GENOMIC DNA]</scope>
</reference>
<dbReference type="GO" id="GO:0044727">
    <property type="term" value="P:epigenetic programing of male pronucleus"/>
    <property type="evidence" value="ECO:0007669"/>
    <property type="project" value="TreeGrafter"/>
</dbReference>
<dbReference type="PANTHER" id="PTHR35678:SF1">
    <property type="entry name" value="PROTEIN STPG4"/>
    <property type="match status" value="1"/>
</dbReference>
<dbReference type="AlphaFoldDB" id="A0A4W3GYR7"/>
<dbReference type="PANTHER" id="PTHR35678">
    <property type="entry name" value="PROTEIN STPG4"/>
    <property type="match status" value="1"/>
</dbReference>
<dbReference type="GO" id="GO:0042393">
    <property type="term" value="F:histone binding"/>
    <property type="evidence" value="ECO:0007669"/>
    <property type="project" value="TreeGrafter"/>
</dbReference>
<evidence type="ECO:0000313" key="5">
    <source>
        <dbReference type="Ensembl" id="ENSCMIP00000008210.1"/>
    </source>
</evidence>
<dbReference type="GO" id="GO:0003682">
    <property type="term" value="F:chromatin binding"/>
    <property type="evidence" value="ECO:0007669"/>
    <property type="project" value="TreeGrafter"/>
</dbReference>
<dbReference type="Ensembl" id="ENSCMIT00000008445.1">
    <property type="protein sequence ID" value="ENSCMIP00000008210.1"/>
    <property type="gene ID" value="ENSCMIG00000004414.1"/>
</dbReference>
<dbReference type="GO" id="GO:0042585">
    <property type="term" value="C:germinal vesicle"/>
    <property type="evidence" value="ECO:0007669"/>
    <property type="project" value="TreeGrafter"/>
</dbReference>
<dbReference type="GO" id="GO:0001940">
    <property type="term" value="C:male pronucleus"/>
    <property type="evidence" value="ECO:0007669"/>
    <property type="project" value="TreeGrafter"/>
</dbReference>
<evidence type="ECO:0000256" key="1">
    <source>
        <dbReference type="ARBA" id="ARBA00004123"/>
    </source>
</evidence>
<accession>A0A4W3GYR7</accession>
<proteinExistence type="predicted"/>
<sequence length="172" mass="19422">TSDTPAPGAYTLKDFIQERLGNPVSQTYRFKGEGRMRKPSPDQQPIVNQQVNLGQPREYDSIEKLKIIIIIVIYFLCIPQSHFHPSPNPNLFNPYATHALNPKQYLLLIIPILKEGPAPGQYDVKYQVISQAITSSFQSKVPRFFVSYSQTPGPMTYSHNTQLSKGSRLSSI</sequence>
<keyword evidence="6" id="KW-1185">Reference proteome</keyword>
<dbReference type="GO" id="GO:0005737">
    <property type="term" value="C:cytoplasm"/>
    <property type="evidence" value="ECO:0007669"/>
    <property type="project" value="UniProtKB-SubCell"/>
</dbReference>
<reference evidence="6" key="3">
    <citation type="journal article" date="2014" name="Nature">
        <title>Elephant shark genome provides unique insights into gnathostome evolution.</title>
        <authorList>
            <consortium name="International Elephant Shark Genome Sequencing Consortium"/>
            <person name="Venkatesh B."/>
            <person name="Lee A.P."/>
            <person name="Ravi V."/>
            <person name="Maurya A.K."/>
            <person name="Lian M.M."/>
            <person name="Swann J.B."/>
            <person name="Ohta Y."/>
            <person name="Flajnik M.F."/>
            <person name="Sutoh Y."/>
            <person name="Kasahara M."/>
            <person name="Hoon S."/>
            <person name="Gangu V."/>
            <person name="Roy S.W."/>
            <person name="Irimia M."/>
            <person name="Korzh V."/>
            <person name="Kondrychyn I."/>
            <person name="Lim Z.W."/>
            <person name="Tay B.H."/>
            <person name="Tohari S."/>
            <person name="Kong K.W."/>
            <person name="Ho S."/>
            <person name="Lorente-Galdos B."/>
            <person name="Quilez J."/>
            <person name="Marques-Bonet T."/>
            <person name="Raney B.J."/>
            <person name="Ingham P.W."/>
            <person name="Tay A."/>
            <person name="Hillier L.W."/>
            <person name="Minx P."/>
            <person name="Boehm T."/>
            <person name="Wilson R.K."/>
            <person name="Brenner S."/>
            <person name="Warren W.C."/>
        </authorList>
    </citation>
    <scope>NUCLEOTIDE SEQUENCE [LARGE SCALE GENOMIC DNA]</scope>
</reference>
<organism evidence="5 6">
    <name type="scientific">Callorhinchus milii</name>
    <name type="common">Ghost shark</name>
    <dbReference type="NCBI Taxonomy" id="7868"/>
    <lineage>
        <taxon>Eukaryota</taxon>
        <taxon>Metazoa</taxon>
        <taxon>Chordata</taxon>
        <taxon>Craniata</taxon>
        <taxon>Vertebrata</taxon>
        <taxon>Chondrichthyes</taxon>
        <taxon>Holocephali</taxon>
        <taxon>Chimaeriformes</taxon>
        <taxon>Callorhinchidae</taxon>
        <taxon>Callorhinchus</taxon>
    </lineage>
</organism>
<dbReference type="Proteomes" id="UP000314986">
    <property type="component" value="Unassembled WGS sequence"/>
</dbReference>
<protein>
    <submittedName>
        <fullName evidence="5">Uncharacterized protein</fullName>
    </submittedName>
</protein>
<keyword evidence="4" id="KW-0539">Nucleus</keyword>
<reference evidence="6" key="2">
    <citation type="journal article" date="2007" name="PLoS Biol.">
        <title>Survey sequencing and comparative analysis of the elephant shark (Callorhinchus milii) genome.</title>
        <authorList>
            <person name="Venkatesh B."/>
            <person name="Kirkness E.F."/>
            <person name="Loh Y.H."/>
            <person name="Halpern A.L."/>
            <person name="Lee A.P."/>
            <person name="Johnson J."/>
            <person name="Dandona N."/>
            <person name="Viswanathan L.D."/>
            <person name="Tay A."/>
            <person name="Venter J.C."/>
            <person name="Strausberg R.L."/>
            <person name="Brenner S."/>
        </authorList>
    </citation>
    <scope>NUCLEOTIDE SEQUENCE [LARGE SCALE GENOMIC DNA]</scope>
</reference>
<reference evidence="5" key="5">
    <citation type="submission" date="2025-09" db="UniProtKB">
        <authorList>
            <consortium name="Ensembl"/>
        </authorList>
    </citation>
    <scope>IDENTIFICATION</scope>
</reference>
<comment type="subcellular location">
    <subcellularLocation>
        <location evidence="2">Cytoplasm</location>
    </subcellularLocation>
    <subcellularLocation>
        <location evidence="1">Nucleus</location>
    </subcellularLocation>
</comment>
<evidence type="ECO:0000256" key="3">
    <source>
        <dbReference type="ARBA" id="ARBA00022490"/>
    </source>
</evidence>
<dbReference type="InterPro" id="IPR010736">
    <property type="entry name" value="SHIPPO-rpt"/>
</dbReference>
<evidence type="ECO:0000313" key="6">
    <source>
        <dbReference type="Proteomes" id="UP000314986"/>
    </source>
</evidence>
<reference evidence="5" key="4">
    <citation type="submission" date="2025-08" db="UniProtKB">
        <authorList>
            <consortium name="Ensembl"/>
        </authorList>
    </citation>
    <scope>IDENTIFICATION</scope>
</reference>
<dbReference type="GO" id="GO:0001939">
    <property type="term" value="C:female pronucleus"/>
    <property type="evidence" value="ECO:0007669"/>
    <property type="project" value="TreeGrafter"/>
</dbReference>
<evidence type="ECO:0000256" key="4">
    <source>
        <dbReference type="ARBA" id="ARBA00023242"/>
    </source>
</evidence>
<keyword evidence="3" id="KW-0963">Cytoplasm</keyword>
<dbReference type="InParanoid" id="A0A4W3GYR7"/>